<accession>A0A914ZLF7</accession>
<evidence type="ECO:0000313" key="1">
    <source>
        <dbReference type="Proteomes" id="UP000887569"/>
    </source>
</evidence>
<proteinExistence type="predicted"/>
<dbReference type="Proteomes" id="UP000887569">
    <property type="component" value="Unplaced"/>
</dbReference>
<dbReference type="WBParaSite" id="PgB03_g013_t03">
    <property type="protein sequence ID" value="PgB03_g013_t03"/>
    <property type="gene ID" value="PgB03_g013"/>
</dbReference>
<evidence type="ECO:0000313" key="2">
    <source>
        <dbReference type="WBParaSite" id="PgB03_g013_t03"/>
    </source>
</evidence>
<sequence>MKYDANASGTHISKKHQLKLSLKEFTDKKCLSHEYLAFFRNFFGFFKISLTSLYRSHFLLNIYEDNSYLTSANN</sequence>
<keyword evidence="1" id="KW-1185">Reference proteome</keyword>
<protein>
    <submittedName>
        <fullName evidence="2">Uncharacterized protein</fullName>
    </submittedName>
</protein>
<reference evidence="2" key="1">
    <citation type="submission" date="2022-11" db="UniProtKB">
        <authorList>
            <consortium name="WormBaseParasite"/>
        </authorList>
    </citation>
    <scope>IDENTIFICATION</scope>
</reference>
<name>A0A914ZLF7_PARUN</name>
<dbReference type="AlphaFoldDB" id="A0A914ZLF7"/>
<organism evidence="1 2">
    <name type="scientific">Parascaris univalens</name>
    <name type="common">Nematode worm</name>
    <dbReference type="NCBI Taxonomy" id="6257"/>
    <lineage>
        <taxon>Eukaryota</taxon>
        <taxon>Metazoa</taxon>
        <taxon>Ecdysozoa</taxon>
        <taxon>Nematoda</taxon>
        <taxon>Chromadorea</taxon>
        <taxon>Rhabditida</taxon>
        <taxon>Spirurina</taxon>
        <taxon>Ascaridomorpha</taxon>
        <taxon>Ascaridoidea</taxon>
        <taxon>Ascarididae</taxon>
        <taxon>Parascaris</taxon>
    </lineage>
</organism>